<evidence type="ECO:0000256" key="1">
    <source>
        <dbReference type="ARBA" id="ARBA00008361"/>
    </source>
</evidence>
<feature type="domain" description="Methyltransferase type 11" evidence="5">
    <location>
        <begin position="45"/>
        <end position="140"/>
    </location>
</feature>
<comment type="caution">
    <text evidence="6">The sequence shown here is derived from an EMBL/GenBank/DDBJ whole genome shotgun (WGS) entry which is preliminary data.</text>
</comment>
<accession>A0A4Q1BSP6</accession>
<dbReference type="PANTHER" id="PTHR44942:SF4">
    <property type="entry name" value="METHYLTRANSFERASE TYPE 11 DOMAIN-CONTAINING PROTEIN"/>
    <property type="match status" value="1"/>
</dbReference>
<dbReference type="SUPFAM" id="SSF53335">
    <property type="entry name" value="S-adenosyl-L-methionine-dependent methyltransferases"/>
    <property type="match status" value="1"/>
</dbReference>
<reference evidence="6 7" key="1">
    <citation type="submission" date="2016-06" db="EMBL/GenBank/DDBJ databases">
        <title>Evolution of pathogenesis and genome organization in the Tremellales.</title>
        <authorList>
            <person name="Cuomo C."/>
            <person name="Litvintseva A."/>
            <person name="Heitman J."/>
            <person name="Chen Y."/>
            <person name="Sun S."/>
            <person name="Springer D."/>
            <person name="Dromer F."/>
            <person name="Young S."/>
            <person name="Zeng Q."/>
            <person name="Chapman S."/>
            <person name="Gujja S."/>
            <person name="Saif S."/>
            <person name="Birren B."/>
        </authorList>
    </citation>
    <scope>NUCLEOTIDE SEQUENCE [LARGE SCALE GENOMIC DNA]</scope>
    <source>
        <strain evidence="6 7">ATCC 28783</strain>
    </source>
</reference>
<dbReference type="Proteomes" id="UP000289152">
    <property type="component" value="Unassembled WGS sequence"/>
</dbReference>
<evidence type="ECO:0000256" key="4">
    <source>
        <dbReference type="SAM" id="MobiDB-lite"/>
    </source>
</evidence>
<protein>
    <recommendedName>
        <fullName evidence="5">Methyltransferase type 11 domain-containing protein</fullName>
    </recommendedName>
</protein>
<feature type="compositionally biased region" description="Basic and acidic residues" evidence="4">
    <location>
        <begin position="225"/>
        <end position="234"/>
    </location>
</feature>
<dbReference type="InterPro" id="IPR013216">
    <property type="entry name" value="Methyltransf_11"/>
</dbReference>
<dbReference type="OrthoDB" id="10027013at2759"/>
<dbReference type="CDD" id="cd02440">
    <property type="entry name" value="AdoMet_MTases"/>
    <property type="match status" value="1"/>
</dbReference>
<gene>
    <name evidence="6" type="ORF">M231_01696</name>
</gene>
<dbReference type="GO" id="GO:0032259">
    <property type="term" value="P:methylation"/>
    <property type="evidence" value="ECO:0007669"/>
    <property type="project" value="UniProtKB-KW"/>
</dbReference>
<keyword evidence="2" id="KW-0489">Methyltransferase</keyword>
<dbReference type="AlphaFoldDB" id="A0A4Q1BSP6"/>
<name>A0A4Q1BSP6_TREME</name>
<evidence type="ECO:0000256" key="3">
    <source>
        <dbReference type="ARBA" id="ARBA00022679"/>
    </source>
</evidence>
<organism evidence="6 7">
    <name type="scientific">Tremella mesenterica</name>
    <name type="common">Jelly fungus</name>
    <dbReference type="NCBI Taxonomy" id="5217"/>
    <lineage>
        <taxon>Eukaryota</taxon>
        <taxon>Fungi</taxon>
        <taxon>Dikarya</taxon>
        <taxon>Basidiomycota</taxon>
        <taxon>Agaricomycotina</taxon>
        <taxon>Tremellomycetes</taxon>
        <taxon>Tremellales</taxon>
        <taxon>Tremellaceae</taxon>
        <taxon>Tremella</taxon>
    </lineage>
</organism>
<keyword evidence="3" id="KW-0808">Transferase</keyword>
<feature type="region of interest" description="Disordered" evidence="4">
    <location>
        <begin position="214"/>
        <end position="234"/>
    </location>
</feature>
<dbReference type="Pfam" id="PF08241">
    <property type="entry name" value="Methyltransf_11"/>
    <property type="match status" value="1"/>
</dbReference>
<dbReference type="InterPro" id="IPR051052">
    <property type="entry name" value="Diverse_substrate_MTase"/>
</dbReference>
<proteinExistence type="inferred from homology"/>
<keyword evidence="7" id="KW-1185">Reference proteome</keyword>
<dbReference type="EMBL" id="SDIL01000012">
    <property type="protein sequence ID" value="RXK41065.1"/>
    <property type="molecule type" value="Genomic_DNA"/>
</dbReference>
<evidence type="ECO:0000313" key="7">
    <source>
        <dbReference type="Proteomes" id="UP000289152"/>
    </source>
</evidence>
<evidence type="ECO:0000256" key="2">
    <source>
        <dbReference type="ARBA" id="ARBA00022603"/>
    </source>
</evidence>
<dbReference type="STRING" id="5217.A0A4Q1BSP6"/>
<evidence type="ECO:0000259" key="5">
    <source>
        <dbReference type="Pfam" id="PF08241"/>
    </source>
</evidence>
<evidence type="ECO:0000313" key="6">
    <source>
        <dbReference type="EMBL" id="RXK41065.1"/>
    </source>
</evidence>
<dbReference type="InParanoid" id="A0A4Q1BSP6"/>
<sequence length="333" mass="36884">MATLFAKASFDVAAYVAARPTYPQKLYDLIYSYHSSNGGKFEHALDLGCGPGFIALNLAQRFPKVTALDTSVKMLSSALQPPPSFTQINYQVSSAETISTAPGLEKGVDLVIAGQAAHWFDHSKVWKELSRVVKPKGTVAYIGYAEMTFPQYPKLNKMIHHHSSSVLGPYWSQPGRSIVEGLLDSIPFPIYPSSTSLSINVKSLPSLNGGHPINSIIQEPLPPSEEIRDSDRDWDSDWDSSTALRLKSSSKGPWALQKSFIWENLEEYLRSWSSYASYLDAHPEERQFRGKGAQGDLVDRLLVNLKTSVGQNEEGKIGVEVAWPVVLMLIKKK</sequence>
<dbReference type="GO" id="GO:0008757">
    <property type="term" value="F:S-adenosylmethionine-dependent methyltransferase activity"/>
    <property type="evidence" value="ECO:0007669"/>
    <property type="project" value="InterPro"/>
</dbReference>
<dbReference type="InterPro" id="IPR029063">
    <property type="entry name" value="SAM-dependent_MTases_sf"/>
</dbReference>
<dbReference type="Gene3D" id="3.40.50.150">
    <property type="entry name" value="Vaccinia Virus protein VP39"/>
    <property type="match status" value="1"/>
</dbReference>
<dbReference type="VEuPathDB" id="FungiDB:TREMEDRAFT_35179"/>
<dbReference type="PANTHER" id="PTHR44942">
    <property type="entry name" value="METHYLTRANSF_11 DOMAIN-CONTAINING PROTEIN"/>
    <property type="match status" value="1"/>
</dbReference>
<comment type="similarity">
    <text evidence="1">Belongs to the methyltransferase superfamily.</text>
</comment>